<keyword evidence="7" id="KW-0653">Protein transport</keyword>
<name>A0A2A2F2F5_9GAMM</name>
<organism evidence="9 10">
    <name type="scientific">Halovibrio salipaludis</name>
    <dbReference type="NCBI Taxonomy" id="2032626"/>
    <lineage>
        <taxon>Bacteria</taxon>
        <taxon>Pseudomonadati</taxon>
        <taxon>Pseudomonadota</taxon>
        <taxon>Gammaproteobacteria</taxon>
        <taxon>Oceanospirillales</taxon>
        <taxon>Halomonadaceae</taxon>
        <taxon>Halovibrio</taxon>
    </lineage>
</organism>
<dbReference type="Pfam" id="PF02472">
    <property type="entry name" value="ExbD"/>
    <property type="match status" value="1"/>
</dbReference>
<evidence type="ECO:0000256" key="1">
    <source>
        <dbReference type="ARBA" id="ARBA00004162"/>
    </source>
</evidence>
<comment type="subcellular location">
    <subcellularLocation>
        <location evidence="1">Cell membrane</location>
        <topology evidence="1">Single-pass membrane protein</topology>
    </subcellularLocation>
    <subcellularLocation>
        <location evidence="7">Cell membrane</location>
        <topology evidence="7">Single-pass type II membrane protein</topology>
    </subcellularLocation>
</comment>
<reference evidence="9 10" key="1">
    <citation type="submission" date="2017-08" db="EMBL/GenBank/DDBJ databases">
        <title>Halovibrio sewagensis sp. nov., isolated from wastewater of high salinity.</title>
        <authorList>
            <person name="Dong X."/>
            <person name="Zhang G."/>
        </authorList>
    </citation>
    <scope>NUCLEOTIDE SEQUENCE [LARGE SCALE GENOMIC DNA]</scope>
    <source>
        <strain evidence="9 10">YL5-2</strain>
    </source>
</reference>
<comment type="caution">
    <text evidence="9">The sequence shown here is derived from an EMBL/GenBank/DDBJ whole genome shotgun (WGS) entry which is preliminary data.</text>
</comment>
<evidence type="ECO:0000256" key="2">
    <source>
        <dbReference type="ARBA" id="ARBA00005811"/>
    </source>
</evidence>
<dbReference type="AlphaFoldDB" id="A0A2A2F2F5"/>
<evidence type="ECO:0000256" key="8">
    <source>
        <dbReference type="SAM" id="Phobius"/>
    </source>
</evidence>
<evidence type="ECO:0000313" key="10">
    <source>
        <dbReference type="Proteomes" id="UP000218896"/>
    </source>
</evidence>
<keyword evidence="7" id="KW-0813">Transport</keyword>
<sequence>MRRRRHRRQTAEADLNITPFLNLMIVLVPVLLLSMVFTQTRILELRFPEAGERLDEMVDDGEELALYVIVRDGRLEVGDRNGGVLRRFEPGEEGNPDFAGLRELLKGVKERFPETRNIRLLAGPDTDYQTLVTTMDTVRGYPEVVAADAVTAELFPDIALGDAPAPEGGEADS</sequence>
<protein>
    <submittedName>
        <fullName evidence="9">Biopolymer transporter ExbD</fullName>
    </submittedName>
</protein>
<dbReference type="Proteomes" id="UP000218896">
    <property type="component" value="Unassembled WGS sequence"/>
</dbReference>
<evidence type="ECO:0000256" key="6">
    <source>
        <dbReference type="ARBA" id="ARBA00023136"/>
    </source>
</evidence>
<evidence type="ECO:0000256" key="3">
    <source>
        <dbReference type="ARBA" id="ARBA00022475"/>
    </source>
</evidence>
<proteinExistence type="inferred from homology"/>
<evidence type="ECO:0000256" key="7">
    <source>
        <dbReference type="RuleBase" id="RU003879"/>
    </source>
</evidence>
<dbReference type="OrthoDB" id="9150865at2"/>
<keyword evidence="6 8" id="KW-0472">Membrane</keyword>
<dbReference type="RefSeq" id="WP_095618083.1">
    <property type="nucleotide sequence ID" value="NZ_NSKD01000006.1"/>
</dbReference>
<evidence type="ECO:0000256" key="4">
    <source>
        <dbReference type="ARBA" id="ARBA00022692"/>
    </source>
</evidence>
<dbReference type="GO" id="GO:0005886">
    <property type="term" value="C:plasma membrane"/>
    <property type="evidence" value="ECO:0007669"/>
    <property type="project" value="UniProtKB-SubCell"/>
</dbReference>
<feature type="transmembrane region" description="Helical" evidence="8">
    <location>
        <begin position="20"/>
        <end position="38"/>
    </location>
</feature>
<keyword evidence="4 7" id="KW-0812">Transmembrane</keyword>
<dbReference type="EMBL" id="NSKD01000006">
    <property type="protein sequence ID" value="PAU79626.1"/>
    <property type="molecule type" value="Genomic_DNA"/>
</dbReference>
<evidence type="ECO:0000256" key="5">
    <source>
        <dbReference type="ARBA" id="ARBA00022989"/>
    </source>
</evidence>
<keyword evidence="3" id="KW-1003">Cell membrane</keyword>
<keyword evidence="5 8" id="KW-1133">Transmembrane helix</keyword>
<gene>
    <name evidence="9" type="ORF">CK501_12515</name>
</gene>
<evidence type="ECO:0000313" key="9">
    <source>
        <dbReference type="EMBL" id="PAU79626.1"/>
    </source>
</evidence>
<accession>A0A2A2F2F5</accession>
<dbReference type="GO" id="GO:0015031">
    <property type="term" value="P:protein transport"/>
    <property type="evidence" value="ECO:0007669"/>
    <property type="project" value="UniProtKB-KW"/>
</dbReference>
<dbReference type="InterPro" id="IPR003400">
    <property type="entry name" value="ExbD"/>
</dbReference>
<dbReference type="GO" id="GO:0022857">
    <property type="term" value="F:transmembrane transporter activity"/>
    <property type="evidence" value="ECO:0007669"/>
    <property type="project" value="InterPro"/>
</dbReference>
<keyword evidence="10" id="KW-1185">Reference proteome</keyword>
<comment type="similarity">
    <text evidence="2 7">Belongs to the ExbD/TolR family.</text>
</comment>